<organism evidence="2 3">
    <name type="scientific">Lichenicoccus roseus</name>
    <dbReference type="NCBI Taxonomy" id="2683649"/>
    <lineage>
        <taxon>Bacteria</taxon>
        <taxon>Pseudomonadati</taxon>
        <taxon>Pseudomonadota</taxon>
        <taxon>Alphaproteobacteria</taxon>
        <taxon>Acetobacterales</taxon>
        <taxon>Acetobacteraceae</taxon>
        <taxon>Lichenicoccus</taxon>
    </lineage>
</organism>
<evidence type="ECO:0000313" key="3">
    <source>
        <dbReference type="Proteomes" id="UP000305654"/>
    </source>
</evidence>
<dbReference type="RefSeq" id="WP_138327897.1">
    <property type="nucleotide sequence ID" value="NZ_VCDI01000011.1"/>
</dbReference>
<dbReference type="Gene3D" id="3.10.450.50">
    <property type="match status" value="1"/>
</dbReference>
<dbReference type="InterPro" id="IPR032710">
    <property type="entry name" value="NTF2-like_dom_sf"/>
</dbReference>
<dbReference type="EMBL" id="VCDI01000011">
    <property type="protein sequence ID" value="TLU70737.1"/>
    <property type="molecule type" value="Genomic_DNA"/>
</dbReference>
<sequence length="168" mass="19183">MQQLDNKVRYLLDRLEIQDKIALYGLGQDLHQPDADNKNILEQWNELFTPDATIDVTSLGLKVFTLHDYAELMRGKDLKGGGLETPFKAWQHLEGHATVKIDGDTATSLALHHHTHETRDGTANLVDAGYWHDDWVRTSEGWRIKSRRHQSLYTNTFPVIPGPNFLKA</sequence>
<keyword evidence="3" id="KW-1185">Reference proteome</keyword>
<feature type="domain" description="SnoaL-like" evidence="1">
    <location>
        <begin position="10"/>
        <end position="148"/>
    </location>
</feature>
<comment type="caution">
    <text evidence="2">The sequence shown here is derived from an EMBL/GenBank/DDBJ whole genome shotgun (WGS) entry which is preliminary data.</text>
</comment>
<accession>A0A5R9J2M7</accession>
<evidence type="ECO:0000313" key="2">
    <source>
        <dbReference type="EMBL" id="TLU70737.1"/>
    </source>
</evidence>
<proteinExistence type="predicted"/>
<dbReference type="SUPFAM" id="SSF54427">
    <property type="entry name" value="NTF2-like"/>
    <property type="match status" value="1"/>
</dbReference>
<gene>
    <name evidence="2" type="ORF">FE263_20440</name>
</gene>
<dbReference type="Proteomes" id="UP000305654">
    <property type="component" value="Unassembled WGS sequence"/>
</dbReference>
<name>A0A5R9J2M7_9PROT</name>
<reference evidence="2 3" key="1">
    <citation type="submission" date="2019-05" db="EMBL/GenBank/DDBJ databases">
        <authorList>
            <person name="Pankratov T."/>
            <person name="Grouzdev D."/>
        </authorList>
    </citation>
    <scope>NUCLEOTIDE SEQUENCE [LARGE SCALE GENOMIC DNA]</scope>
    <source>
        <strain evidence="2 3">KEBCLARHB70R</strain>
    </source>
</reference>
<dbReference type="Pfam" id="PF13577">
    <property type="entry name" value="SnoaL_4"/>
    <property type="match status" value="1"/>
</dbReference>
<dbReference type="AlphaFoldDB" id="A0A5R9J2M7"/>
<dbReference type="InterPro" id="IPR037401">
    <property type="entry name" value="SnoaL-like"/>
</dbReference>
<evidence type="ECO:0000259" key="1">
    <source>
        <dbReference type="Pfam" id="PF13577"/>
    </source>
</evidence>
<protein>
    <submittedName>
        <fullName evidence="2">Nuclear transport factor 2 family protein</fullName>
    </submittedName>
</protein>
<dbReference type="OrthoDB" id="2860904at2"/>